<comment type="similarity">
    <text evidence="2">Belongs to the ABC transporter superfamily. ABCG family. Eye pigment precursor importer (TC 3.A.1.204) subfamily.</text>
</comment>
<feature type="transmembrane region" description="Helical" evidence="9">
    <location>
        <begin position="485"/>
        <end position="503"/>
    </location>
</feature>
<feature type="transmembrane region" description="Helical" evidence="9">
    <location>
        <begin position="447"/>
        <end position="473"/>
    </location>
</feature>
<evidence type="ECO:0000313" key="12">
    <source>
        <dbReference type="Proteomes" id="UP000767238"/>
    </source>
</evidence>
<sequence>MHASRSTTMSDVEKMMGGYSQLTNHNIRSFLWRGVSVSVKDRQTQLDKPILNNVSGIVNAGELMAVMGPSGSGKSTLLNVLANRVPAKGGAHAQSDVFLNGRPAECETMRKISCYVEQEDALIGSLTVRETLMFAARLSLPKSVSAQERIGRVEALINSFGLNGQANTLVGTPIRKGISGGQKRRVSVANQLITSPKILFLDEPTSGLDSAAAFEVIAFVKEVAKKHNLMVISSIHQPSTSTFAMFDKLLLLSHGNTAYSGPVKDVQSFFDACGFPIPLYMNPAEFIIDFVNTDFAHNRTEVSTQFEMVTGTWQRSGLHAEKLSTIAREIAHGDPSPQDTNDNDKIGAHWFSILVALIHRNFIKSYRDIIAYGIRIAMYMGLAIMMGTVWLRLDPSQDNLQAFTNAIFFGGAFMSFMAVAYIPAYLEDRAIFMKERANGLYGPTSFLVSNFLTGLPYLFIITFLFSVVVYWLSNFRNTAGGFWTWVMWLFLDLIAAESLVVFITSLVPIFVVALAATAFANGLWMCTMGFMVRPADLNPFWRYVFHYIDYQSYVFEGMMVNEFAHRNYTCPTGVDGRPDCAYASPLNEQGLIPGTALLDTYGYKVGRTGEYIGILLAIIVVYRLLGWFVLYVRRT</sequence>
<keyword evidence="6" id="KW-0067">ATP-binding</keyword>
<evidence type="ECO:0000313" key="11">
    <source>
        <dbReference type="EMBL" id="KAH0226433.1"/>
    </source>
</evidence>
<protein>
    <submittedName>
        <fullName evidence="11">ABC transporter</fullName>
    </submittedName>
</protein>
<feature type="transmembrane region" description="Helical" evidence="9">
    <location>
        <begin position="403"/>
        <end position="426"/>
    </location>
</feature>
<dbReference type="InterPro" id="IPR003593">
    <property type="entry name" value="AAA+_ATPase"/>
</dbReference>
<dbReference type="SMART" id="SM00382">
    <property type="entry name" value="AAA"/>
    <property type="match status" value="1"/>
</dbReference>
<dbReference type="InterPro" id="IPR017871">
    <property type="entry name" value="ABC_transporter-like_CS"/>
</dbReference>
<reference evidence="11" key="1">
    <citation type="journal article" date="2021" name="J Fungi (Basel)">
        <title>Virulence traits and population genomics of the black yeast Aureobasidium melanogenum.</title>
        <authorList>
            <person name="Cernosa A."/>
            <person name="Sun X."/>
            <person name="Gostincar C."/>
            <person name="Fang C."/>
            <person name="Gunde-Cimerman N."/>
            <person name="Song Z."/>
        </authorList>
    </citation>
    <scope>NUCLEOTIDE SEQUENCE</scope>
    <source>
        <strain evidence="11">EXF-8016</strain>
    </source>
</reference>
<dbReference type="InterPro" id="IPR013525">
    <property type="entry name" value="ABC2_TM"/>
</dbReference>
<dbReference type="PANTHER" id="PTHR48042:SF11">
    <property type="entry name" value="ABC TRANSPORTER G FAMILY MEMBER 11"/>
    <property type="match status" value="1"/>
</dbReference>
<dbReference type="AlphaFoldDB" id="A0A9P8GNW2"/>
<dbReference type="Pfam" id="PF19055">
    <property type="entry name" value="ABC2_membrane_7"/>
    <property type="match status" value="1"/>
</dbReference>
<feature type="transmembrane region" description="Helical" evidence="9">
    <location>
        <begin position="369"/>
        <end position="391"/>
    </location>
</feature>
<gene>
    <name evidence="11" type="ORF">KCV03_g2667</name>
</gene>
<feature type="transmembrane region" description="Helical" evidence="9">
    <location>
        <begin position="611"/>
        <end position="632"/>
    </location>
</feature>
<evidence type="ECO:0000256" key="5">
    <source>
        <dbReference type="ARBA" id="ARBA00022741"/>
    </source>
</evidence>
<name>A0A9P8GNW2_AURME</name>
<evidence type="ECO:0000259" key="10">
    <source>
        <dbReference type="PROSITE" id="PS50893"/>
    </source>
</evidence>
<evidence type="ECO:0000256" key="6">
    <source>
        <dbReference type="ARBA" id="ARBA00022840"/>
    </source>
</evidence>
<organism evidence="11 12">
    <name type="scientific">Aureobasidium melanogenum</name>
    <name type="common">Aureobasidium pullulans var. melanogenum</name>
    <dbReference type="NCBI Taxonomy" id="46634"/>
    <lineage>
        <taxon>Eukaryota</taxon>
        <taxon>Fungi</taxon>
        <taxon>Dikarya</taxon>
        <taxon>Ascomycota</taxon>
        <taxon>Pezizomycotina</taxon>
        <taxon>Dothideomycetes</taxon>
        <taxon>Dothideomycetidae</taxon>
        <taxon>Dothideales</taxon>
        <taxon>Saccotheciaceae</taxon>
        <taxon>Aureobasidium</taxon>
    </lineage>
</organism>
<dbReference type="SUPFAM" id="SSF52540">
    <property type="entry name" value="P-loop containing nucleoside triphosphate hydrolases"/>
    <property type="match status" value="1"/>
</dbReference>
<evidence type="ECO:0000256" key="8">
    <source>
        <dbReference type="ARBA" id="ARBA00023136"/>
    </source>
</evidence>
<dbReference type="Pfam" id="PF01061">
    <property type="entry name" value="ABC2_membrane"/>
    <property type="match status" value="1"/>
</dbReference>
<keyword evidence="7 9" id="KW-1133">Transmembrane helix</keyword>
<dbReference type="OrthoDB" id="66620at2759"/>
<dbReference type="Pfam" id="PF00005">
    <property type="entry name" value="ABC_tran"/>
    <property type="match status" value="1"/>
</dbReference>
<comment type="subcellular location">
    <subcellularLocation>
        <location evidence="1">Membrane</location>
        <topology evidence="1">Multi-pass membrane protein</topology>
    </subcellularLocation>
</comment>
<dbReference type="EMBL" id="JAHFYH010000012">
    <property type="protein sequence ID" value="KAH0226433.1"/>
    <property type="molecule type" value="Genomic_DNA"/>
</dbReference>
<dbReference type="InterPro" id="IPR027417">
    <property type="entry name" value="P-loop_NTPase"/>
</dbReference>
<dbReference type="PROSITE" id="PS50893">
    <property type="entry name" value="ABC_TRANSPORTER_2"/>
    <property type="match status" value="1"/>
</dbReference>
<keyword evidence="4 9" id="KW-0812">Transmembrane</keyword>
<dbReference type="GO" id="GO:0005524">
    <property type="term" value="F:ATP binding"/>
    <property type="evidence" value="ECO:0007669"/>
    <property type="project" value="UniProtKB-KW"/>
</dbReference>
<dbReference type="PANTHER" id="PTHR48042">
    <property type="entry name" value="ABC TRANSPORTER G FAMILY MEMBER 11"/>
    <property type="match status" value="1"/>
</dbReference>
<evidence type="ECO:0000256" key="1">
    <source>
        <dbReference type="ARBA" id="ARBA00004141"/>
    </source>
</evidence>
<dbReference type="GO" id="GO:0016887">
    <property type="term" value="F:ATP hydrolysis activity"/>
    <property type="evidence" value="ECO:0007669"/>
    <property type="project" value="InterPro"/>
</dbReference>
<dbReference type="FunFam" id="3.40.50.300:FF:001305">
    <property type="entry name" value="ABCG transporter ABC superfamily"/>
    <property type="match status" value="1"/>
</dbReference>
<proteinExistence type="inferred from homology"/>
<reference evidence="11" key="2">
    <citation type="submission" date="2021-08" db="EMBL/GenBank/DDBJ databases">
        <authorList>
            <person name="Gostincar C."/>
            <person name="Sun X."/>
            <person name="Song Z."/>
            <person name="Gunde-Cimerman N."/>
        </authorList>
    </citation>
    <scope>NUCLEOTIDE SEQUENCE</scope>
    <source>
        <strain evidence="11">EXF-8016</strain>
    </source>
</reference>
<dbReference type="GO" id="GO:0016020">
    <property type="term" value="C:membrane"/>
    <property type="evidence" value="ECO:0007669"/>
    <property type="project" value="UniProtKB-SubCell"/>
</dbReference>
<keyword evidence="5" id="KW-0547">Nucleotide-binding</keyword>
<dbReference type="Proteomes" id="UP000767238">
    <property type="component" value="Unassembled WGS sequence"/>
</dbReference>
<dbReference type="Gene3D" id="3.40.50.300">
    <property type="entry name" value="P-loop containing nucleotide triphosphate hydrolases"/>
    <property type="match status" value="1"/>
</dbReference>
<comment type="caution">
    <text evidence="11">The sequence shown here is derived from an EMBL/GenBank/DDBJ whole genome shotgun (WGS) entry which is preliminary data.</text>
</comment>
<evidence type="ECO:0000256" key="3">
    <source>
        <dbReference type="ARBA" id="ARBA00022448"/>
    </source>
</evidence>
<dbReference type="InterPro" id="IPR052215">
    <property type="entry name" value="Plant_ABCG"/>
</dbReference>
<evidence type="ECO:0000256" key="9">
    <source>
        <dbReference type="SAM" id="Phobius"/>
    </source>
</evidence>
<accession>A0A9P8GNW2</accession>
<feature type="non-terminal residue" evidence="11">
    <location>
        <position position="635"/>
    </location>
</feature>
<evidence type="ECO:0000256" key="7">
    <source>
        <dbReference type="ARBA" id="ARBA00022989"/>
    </source>
</evidence>
<dbReference type="InterPro" id="IPR043926">
    <property type="entry name" value="ABCG_dom"/>
</dbReference>
<dbReference type="CDD" id="cd03213">
    <property type="entry name" value="ABCG_EPDR"/>
    <property type="match status" value="1"/>
</dbReference>
<keyword evidence="3" id="KW-0813">Transport</keyword>
<keyword evidence="8 9" id="KW-0472">Membrane</keyword>
<feature type="domain" description="ABC transporter" evidence="10">
    <location>
        <begin position="32"/>
        <end position="279"/>
    </location>
</feature>
<dbReference type="PROSITE" id="PS00211">
    <property type="entry name" value="ABC_TRANSPORTER_1"/>
    <property type="match status" value="1"/>
</dbReference>
<evidence type="ECO:0000256" key="2">
    <source>
        <dbReference type="ARBA" id="ARBA00005814"/>
    </source>
</evidence>
<evidence type="ECO:0000256" key="4">
    <source>
        <dbReference type="ARBA" id="ARBA00022692"/>
    </source>
</evidence>
<dbReference type="GO" id="GO:0140359">
    <property type="term" value="F:ABC-type transporter activity"/>
    <property type="evidence" value="ECO:0007669"/>
    <property type="project" value="InterPro"/>
</dbReference>
<dbReference type="InterPro" id="IPR003439">
    <property type="entry name" value="ABC_transporter-like_ATP-bd"/>
</dbReference>
<feature type="transmembrane region" description="Helical" evidence="9">
    <location>
        <begin position="510"/>
        <end position="532"/>
    </location>
</feature>